<dbReference type="SUPFAM" id="SSF53474">
    <property type="entry name" value="alpha/beta-Hydrolases"/>
    <property type="match status" value="1"/>
</dbReference>
<keyword evidence="2" id="KW-0031">Aminopeptidase</keyword>
<dbReference type="InterPro" id="IPR029058">
    <property type="entry name" value="AB_hydrolase_fold"/>
</dbReference>
<keyword evidence="2" id="KW-0645">Protease</keyword>
<proteinExistence type="predicted"/>
<evidence type="ECO:0000259" key="1">
    <source>
        <dbReference type="Pfam" id="PF00326"/>
    </source>
</evidence>
<dbReference type="GO" id="GO:0004252">
    <property type="term" value="F:serine-type endopeptidase activity"/>
    <property type="evidence" value="ECO:0007669"/>
    <property type="project" value="InterPro"/>
</dbReference>
<keyword evidence="2" id="KW-0378">Hydrolase</keyword>
<organism evidence="2 3">
    <name type="scientific">Blastococcus aggregatus</name>
    <dbReference type="NCBI Taxonomy" id="38502"/>
    <lineage>
        <taxon>Bacteria</taxon>
        <taxon>Bacillati</taxon>
        <taxon>Actinomycetota</taxon>
        <taxon>Actinomycetes</taxon>
        <taxon>Geodermatophilales</taxon>
        <taxon>Geodermatophilaceae</taxon>
        <taxon>Blastococcus</taxon>
    </lineage>
</organism>
<keyword evidence="3" id="KW-1185">Reference proteome</keyword>
<reference evidence="3" key="1">
    <citation type="submission" date="2017-08" db="EMBL/GenBank/DDBJ databases">
        <authorList>
            <person name="Varghese N."/>
            <person name="Submissions S."/>
        </authorList>
    </citation>
    <scope>NUCLEOTIDE SEQUENCE [LARGE SCALE GENOMIC DNA]</scope>
    <source>
        <strain evidence="3">DSM 4725</strain>
    </source>
</reference>
<dbReference type="PANTHER" id="PTHR43056:SF5">
    <property type="entry name" value="PEPTIDASE S9 PROLYL OLIGOPEPTIDASE CATALYTIC DOMAIN-CONTAINING PROTEIN"/>
    <property type="match status" value="1"/>
</dbReference>
<dbReference type="PANTHER" id="PTHR43056">
    <property type="entry name" value="PEPTIDASE S9 PROLYL OLIGOPEPTIDASE"/>
    <property type="match status" value="1"/>
</dbReference>
<dbReference type="GO" id="GO:0004177">
    <property type="term" value="F:aminopeptidase activity"/>
    <property type="evidence" value="ECO:0007669"/>
    <property type="project" value="UniProtKB-KW"/>
</dbReference>
<evidence type="ECO:0000313" key="2">
    <source>
        <dbReference type="EMBL" id="SOC50448.1"/>
    </source>
</evidence>
<name>A0A285VA33_9ACTN</name>
<dbReference type="EMBL" id="OBQI01000004">
    <property type="protein sequence ID" value="SOC50448.1"/>
    <property type="molecule type" value="Genomic_DNA"/>
</dbReference>
<dbReference type="OrthoDB" id="128799at2"/>
<dbReference type="InterPro" id="IPR002470">
    <property type="entry name" value="Peptidase_S9A"/>
</dbReference>
<protein>
    <submittedName>
        <fullName evidence="2">Dipeptidyl aminopeptidase/acylaminoacyl peptidase</fullName>
    </submittedName>
</protein>
<dbReference type="AlphaFoldDB" id="A0A285VA33"/>
<gene>
    <name evidence="2" type="ORF">SAMN05660748_3196</name>
</gene>
<sequence>MSPTHHRAPRRHGSWPTPITSELVVRAAARIGEVVVDGSPTGPGDVWWSESRPDEGGRSVLVRCGADGAVADVLPAPWNARTRVHEYGGGAWTVADGTLWFTEFSDQRLYRIDPGSDRPVAVTPEPAVRAGVRYADLRVDGGTVLAVRETHPAEHTPAADVVNEIVRVGPDGSEVLVSGPDFVSDPRPGPGGELAWLQWDHPSMPWDAAQLVVRAADGMETVVAGGSGESVVQPVWAADGTLWFLCDRTNFWSLYRWRAGGEAELVLDVGSDIAGPQWVFGGSRFALLPDGRIALAYGRDGADRLAVLSPDGAVREVPLPYAALRDLVTVGQDVVCVAGGPDSEPVVLQVPLDGGGARVLRPARELGIDPAWFSRPEHVSFPTEEAGTGIGVAHALVYPPANPDVSLPEGDLPPLLVVVHGGPTSAASPVLNLAVQYWTSRGFCVADVDYRGSTGYGRRYRDALQGRWGVVDLDDVVACARHLAAAGRVDPARMAIRGGSAGGYTTLAALSMRPGVFTAGASHYGVADLGALAAETHKFESRYLDGLVAPWPAGADVYAARSPINHVDALDTPLAVFQGDEDAIVPPDQAEAIVAALREKGVPHAYLLFQGEQHGFRKAGNIRAALDGELSFYAQVWGFDLPAAEGITPIEVVGT</sequence>
<evidence type="ECO:0000313" key="3">
    <source>
        <dbReference type="Proteomes" id="UP000219435"/>
    </source>
</evidence>
<dbReference type="InterPro" id="IPR001375">
    <property type="entry name" value="Peptidase_S9_cat"/>
</dbReference>
<feature type="domain" description="Peptidase S9 prolyl oligopeptidase catalytic" evidence="1">
    <location>
        <begin position="433"/>
        <end position="637"/>
    </location>
</feature>
<dbReference type="GO" id="GO:0006508">
    <property type="term" value="P:proteolysis"/>
    <property type="evidence" value="ECO:0007669"/>
    <property type="project" value="InterPro"/>
</dbReference>
<dbReference type="Pfam" id="PF00326">
    <property type="entry name" value="Peptidase_S9"/>
    <property type="match status" value="1"/>
</dbReference>
<dbReference type="Proteomes" id="UP000219435">
    <property type="component" value="Unassembled WGS sequence"/>
</dbReference>
<dbReference type="Gene3D" id="3.40.50.1820">
    <property type="entry name" value="alpha/beta hydrolase"/>
    <property type="match status" value="1"/>
</dbReference>
<dbReference type="RefSeq" id="WP_097195961.1">
    <property type="nucleotide sequence ID" value="NZ_OBQI01000004.1"/>
</dbReference>
<dbReference type="InterPro" id="IPR050585">
    <property type="entry name" value="Xaa-Pro_dipeptidyl-ppase/CocE"/>
</dbReference>
<dbReference type="SUPFAM" id="SSF69304">
    <property type="entry name" value="Tricorn protease N-terminal domain"/>
    <property type="match status" value="1"/>
</dbReference>
<dbReference type="PRINTS" id="PR00862">
    <property type="entry name" value="PROLIGOPTASE"/>
</dbReference>
<accession>A0A285VA33</accession>